<dbReference type="VEuPathDB" id="FungiDB:FOMG_17726"/>
<dbReference type="InterPro" id="IPR029058">
    <property type="entry name" value="AB_hydrolase_fold"/>
</dbReference>
<dbReference type="SUPFAM" id="SSF53474">
    <property type="entry name" value="alpha/beta-Hydrolases"/>
    <property type="match status" value="1"/>
</dbReference>
<reference evidence="1" key="1">
    <citation type="submission" date="2012-04" db="EMBL/GenBank/DDBJ databases">
        <title>The Genome Sequence of Fusarium oxysporum melonis.</title>
        <authorList>
            <consortium name="The Broad Institute Genome Sequencing Platform"/>
            <person name="Ma L.-J."/>
            <person name="Gale L.R."/>
            <person name="Schwartz D.C."/>
            <person name="Zhou S."/>
            <person name="Corby-Kistler H."/>
            <person name="Young S.K."/>
            <person name="Zeng Q."/>
            <person name="Gargeya S."/>
            <person name="Fitzgerald M."/>
            <person name="Haas B."/>
            <person name="Abouelleil A."/>
            <person name="Alvarado L."/>
            <person name="Arachchi H.M."/>
            <person name="Berlin A."/>
            <person name="Brown A."/>
            <person name="Chapman S.B."/>
            <person name="Chen Z."/>
            <person name="Dunbar C."/>
            <person name="Freedman E."/>
            <person name="Gearin G."/>
            <person name="Goldberg J."/>
            <person name="Griggs A."/>
            <person name="Gujja S."/>
            <person name="Heiman D."/>
            <person name="Howarth C."/>
            <person name="Larson L."/>
            <person name="Lui A."/>
            <person name="MacDonald P.J.P."/>
            <person name="Montmayeur A."/>
            <person name="Murphy C."/>
            <person name="Neiman D."/>
            <person name="Pearson M."/>
            <person name="Priest M."/>
            <person name="Roberts A."/>
            <person name="Saif S."/>
            <person name="Shea T."/>
            <person name="Shenoy N."/>
            <person name="Sisk P."/>
            <person name="Stolte C."/>
            <person name="Sykes S."/>
            <person name="Wortman J."/>
            <person name="Nusbaum C."/>
            <person name="Birren B."/>
        </authorList>
    </citation>
    <scope>NUCLEOTIDE SEQUENCE</scope>
    <source>
        <strain evidence="1">26406</strain>
    </source>
</reference>
<name>W9Z2K9_FUSOX</name>
<dbReference type="HOGENOM" id="CLU_189317_0_0_1"/>
<proteinExistence type="predicted"/>
<protein>
    <submittedName>
        <fullName evidence="1">Uncharacterized protein</fullName>
    </submittedName>
</protein>
<reference evidence="1" key="2">
    <citation type="submission" date="2014-02" db="EMBL/GenBank/DDBJ databases">
        <title>Annotation of the Genome Sequence of Fusarium oxysporum f. sp. melonis 26406.</title>
        <authorList>
            <consortium name="The Broad Institute Genomics Platform"/>
            <person name="Ma L.-J."/>
            <person name="Corby-Kistler H."/>
            <person name="Broz K."/>
            <person name="Gale L.R."/>
            <person name="Jonkers W."/>
            <person name="O'Donnell K."/>
            <person name="Ploetz R."/>
            <person name="Steinberg C."/>
            <person name="Schwartz D.C."/>
            <person name="VanEtten H."/>
            <person name="Zhou S."/>
            <person name="Young S.K."/>
            <person name="Zeng Q."/>
            <person name="Gargeya S."/>
            <person name="Fitzgerald M."/>
            <person name="Abouelleil A."/>
            <person name="Alvarado L."/>
            <person name="Chapman S.B."/>
            <person name="Gainer-Dewar J."/>
            <person name="Goldberg J."/>
            <person name="Griggs A."/>
            <person name="Gujja S."/>
            <person name="Hansen M."/>
            <person name="Howarth C."/>
            <person name="Imamovic A."/>
            <person name="Ireland A."/>
            <person name="Larimer J."/>
            <person name="McCowan C."/>
            <person name="Murphy C."/>
            <person name="Pearson M."/>
            <person name="Poon T.W."/>
            <person name="Priest M."/>
            <person name="Roberts A."/>
            <person name="Saif S."/>
            <person name="Shea T."/>
            <person name="Sykes S."/>
            <person name="Wortman J."/>
            <person name="Nusbaum C."/>
            <person name="Birren B."/>
        </authorList>
    </citation>
    <scope>NUCLEOTIDE SEQUENCE</scope>
    <source>
        <strain evidence="1">26406</strain>
    </source>
</reference>
<accession>W9Z2K9</accession>
<evidence type="ECO:0000313" key="1">
    <source>
        <dbReference type="EMBL" id="EXK25625.1"/>
    </source>
</evidence>
<sequence length="60" mass="6717">MLVYGDSDIATTADPLITKFDEALPNSRLMYLKGVNPFSQIEGSEECNAVILHFLTEYYA</sequence>
<gene>
    <name evidence="1" type="ORF">FOMG_17726</name>
</gene>
<dbReference type="EMBL" id="KI980358">
    <property type="protein sequence ID" value="EXK25625.1"/>
    <property type="molecule type" value="Genomic_DNA"/>
</dbReference>
<dbReference type="AlphaFoldDB" id="W9Z2K9"/>
<dbReference type="Proteomes" id="UP000030703">
    <property type="component" value="Unassembled WGS sequence"/>
</dbReference>
<organism evidence="1">
    <name type="scientific">Fusarium oxysporum f. sp. melonis 26406</name>
    <dbReference type="NCBI Taxonomy" id="1089452"/>
    <lineage>
        <taxon>Eukaryota</taxon>
        <taxon>Fungi</taxon>
        <taxon>Dikarya</taxon>
        <taxon>Ascomycota</taxon>
        <taxon>Pezizomycotina</taxon>
        <taxon>Sordariomycetes</taxon>
        <taxon>Hypocreomycetidae</taxon>
        <taxon>Hypocreales</taxon>
        <taxon>Nectriaceae</taxon>
        <taxon>Fusarium</taxon>
        <taxon>Fusarium oxysporum species complex</taxon>
    </lineage>
</organism>